<dbReference type="KEGG" id="bsto:C0V70_17680"/>
<evidence type="ECO:0000313" key="4">
    <source>
        <dbReference type="Proteomes" id="UP000235584"/>
    </source>
</evidence>
<evidence type="ECO:0000313" key="3">
    <source>
        <dbReference type="EMBL" id="AUN99902.1"/>
    </source>
</evidence>
<evidence type="ECO:0000256" key="2">
    <source>
        <dbReference type="ARBA" id="ARBA00022840"/>
    </source>
</evidence>
<organism evidence="3 4">
    <name type="scientific">Bacteriovorax stolpii</name>
    <name type="common">Bdellovibrio stolpii</name>
    <dbReference type="NCBI Taxonomy" id="960"/>
    <lineage>
        <taxon>Bacteria</taxon>
        <taxon>Pseudomonadati</taxon>
        <taxon>Bdellovibrionota</taxon>
        <taxon>Bacteriovoracia</taxon>
        <taxon>Bacteriovoracales</taxon>
        <taxon>Bacteriovoracaceae</taxon>
        <taxon>Bacteriovorax</taxon>
    </lineage>
</organism>
<dbReference type="PANTHER" id="PTHR46743:SF2">
    <property type="entry name" value="TEICHOIC ACIDS EXPORT ATP-BINDING PROTEIN TAGH"/>
    <property type="match status" value="1"/>
</dbReference>
<dbReference type="PROSITE" id="PS00211">
    <property type="entry name" value="ABC_TRANSPORTER_1"/>
    <property type="match status" value="1"/>
</dbReference>
<name>A0A2K9NWL3_BACTC</name>
<dbReference type="GO" id="GO:0005524">
    <property type="term" value="F:ATP binding"/>
    <property type="evidence" value="ECO:0007669"/>
    <property type="project" value="UniProtKB-KW"/>
</dbReference>
<dbReference type="RefSeq" id="WP_102245191.1">
    <property type="nucleotide sequence ID" value="NZ_CP025704.1"/>
</dbReference>
<dbReference type="SUPFAM" id="SSF52540">
    <property type="entry name" value="P-loop containing nucleoside triphosphate hydrolases"/>
    <property type="match status" value="1"/>
</dbReference>
<keyword evidence="4" id="KW-1185">Reference proteome</keyword>
<dbReference type="InterPro" id="IPR027417">
    <property type="entry name" value="P-loop_NTPase"/>
</dbReference>
<dbReference type="PROSITE" id="PS50893">
    <property type="entry name" value="ABC_TRANSPORTER_2"/>
    <property type="match status" value="1"/>
</dbReference>
<dbReference type="InterPro" id="IPR050683">
    <property type="entry name" value="Bact_Polysacc_Export_ATP-bd"/>
</dbReference>
<dbReference type="InterPro" id="IPR017871">
    <property type="entry name" value="ABC_transporter-like_CS"/>
</dbReference>
<dbReference type="InterPro" id="IPR003439">
    <property type="entry name" value="ABC_transporter-like_ATP-bd"/>
</dbReference>
<proteinExistence type="predicted"/>
<reference evidence="3 4" key="1">
    <citation type="submission" date="2018-01" db="EMBL/GenBank/DDBJ databases">
        <title>Complete genome sequence of Bacteriovorax stolpii DSM12778.</title>
        <authorList>
            <person name="Tang B."/>
            <person name="Chang J."/>
        </authorList>
    </citation>
    <scope>NUCLEOTIDE SEQUENCE [LARGE SCALE GENOMIC DNA]</scope>
    <source>
        <strain evidence="3 4">DSM 12778</strain>
    </source>
</reference>
<dbReference type="InterPro" id="IPR003593">
    <property type="entry name" value="AAA+_ATPase"/>
</dbReference>
<dbReference type="SMART" id="SM00382">
    <property type="entry name" value="AAA"/>
    <property type="match status" value="1"/>
</dbReference>
<gene>
    <name evidence="3" type="ORF">C0V70_17680</name>
</gene>
<dbReference type="PANTHER" id="PTHR46743">
    <property type="entry name" value="TEICHOIC ACIDS EXPORT ATP-BINDING PROTEIN TAGH"/>
    <property type="match status" value="1"/>
</dbReference>
<dbReference type="AlphaFoldDB" id="A0A2K9NWL3"/>
<protein>
    <submittedName>
        <fullName evidence="3">Uncharacterized protein</fullName>
    </submittedName>
</protein>
<keyword evidence="1" id="KW-0547">Nucleotide-binding</keyword>
<accession>A0A2K9NWL3</accession>
<dbReference type="EMBL" id="CP025704">
    <property type="protein sequence ID" value="AUN99902.1"/>
    <property type="molecule type" value="Genomic_DNA"/>
</dbReference>
<keyword evidence="2" id="KW-0067">ATP-binding</keyword>
<dbReference type="Gene3D" id="3.40.50.300">
    <property type="entry name" value="P-loop containing nucleotide triphosphate hydrolases"/>
    <property type="match status" value="1"/>
</dbReference>
<sequence>MSNEVILSVKDFSLSYEAKYYRAHNVRDLFVSMLKSPINYFLNAPDRLLVLSKISFDVKKGERVGILGANGVGKTSLCRYLSKIIASDKILLNGEARAIFETGLNIYPELTGRENAILLCELMYTNISRPEKKALVEEAILFSDLKDFANVPLKNYSKGMKARLFLSLLTAKTSDLIILDEVLGGTDQFFAEKLNSRINKMIEGSGASIIVSHNLDEVSLLCNRVIVLSDRSIAFDGNAKDGIDFYKNMLPAQ</sequence>
<dbReference type="GO" id="GO:0016887">
    <property type="term" value="F:ATP hydrolysis activity"/>
    <property type="evidence" value="ECO:0007669"/>
    <property type="project" value="InterPro"/>
</dbReference>
<dbReference type="Pfam" id="PF00005">
    <property type="entry name" value="ABC_tran"/>
    <property type="match status" value="1"/>
</dbReference>
<evidence type="ECO:0000256" key="1">
    <source>
        <dbReference type="ARBA" id="ARBA00022741"/>
    </source>
</evidence>
<dbReference type="Proteomes" id="UP000235584">
    <property type="component" value="Chromosome"/>
</dbReference>